<feature type="transmembrane region" description="Helical" evidence="6">
    <location>
        <begin position="288"/>
        <end position="307"/>
    </location>
</feature>
<dbReference type="PANTHER" id="PTHR43298">
    <property type="entry name" value="MULTIDRUG RESISTANCE PROTEIN NORM-RELATED"/>
    <property type="match status" value="1"/>
</dbReference>
<feature type="transmembrane region" description="Helical" evidence="6">
    <location>
        <begin position="395"/>
        <end position="414"/>
    </location>
</feature>
<feature type="transmembrane region" description="Helical" evidence="6">
    <location>
        <begin position="167"/>
        <end position="187"/>
    </location>
</feature>
<evidence type="ECO:0000256" key="6">
    <source>
        <dbReference type="SAM" id="Phobius"/>
    </source>
</evidence>
<dbReference type="InterPro" id="IPR002528">
    <property type="entry name" value="MATE_fam"/>
</dbReference>
<feature type="transmembrane region" description="Helical" evidence="6">
    <location>
        <begin position="12"/>
        <end position="35"/>
    </location>
</feature>
<evidence type="ECO:0000256" key="3">
    <source>
        <dbReference type="ARBA" id="ARBA00020268"/>
    </source>
</evidence>
<feature type="transmembrane region" description="Helical" evidence="6">
    <location>
        <begin position="426"/>
        <end position="443"/>
    </location>
</feature>
<sequence>MRGARARIDPSLVREVVQVSLPLMFGMAGNLVMMLVDRIALARYSAATLMASGPAVFTGMTLIMCVTGIAGITRSYVAQAHGRGDRDGAADEGAAGLLLALGLAAALLLTTPLIVRIPQLSDRPAASTALESVFLAWSVRFGAVMTVNAALASYFNGTRRTRVPMAVGLVGQAAGVVLDIGLVFGAFGLPELGMRGSGIATFLAVTVMLAGYLVCLPRAYFAAFARLTAGGARKLTVLLGRRLRKGAPAGGSGGLEELGHTSFVWITGLLGPVALAANNVVLSLNYVAVIPLVGLGIGCSVLTGNAVGDHRHARVPALLRATFAIGGAYVLVIACCQIFLPTLLLAPFGLDGADAATTGTAVGAARVVWMYAVAFLCSMVGGAVLESFGLTRFVLLTRIGVVWALSVPSILAVALTHRGDSGTVPVIWAVYALYEGVLAAVYLRRIRRAVATGENQLVRPAPAPEPAGEGDTQRI</sequence>
<feature type="transmembrane region" description="Helical" evidence="6">
    <location>
        <begin position="94"/>
        <end position="114"/>
    </location>
</feature>
<evidence type="ECO:0000313" key="8">
    <source>
        <dbReference type="Proteomes" id="UP001550853"/>
    </source>
</evidence>
<reference evidence="7 8" key="1">
    <citation type="submission" date="2024-06" db="EMBL/GenBank/DDBJ databases">
        <title>The Natural Products Discovery Center: Release of the First 8490 Sequenced Strains for Exploring Actinobacteria Biosynthetic Diversity.</title>
        <authorList>
            <person name="Kalkreuter E."/>
            <person name="Kautsar S.A."/>
            <person name="Yang D."/>
            <person name="Bader C.D."/>
            <person name="Teijaro C.N."/>
            <person name="Fluegel L."/>
            <person name="Davis C.M."/>
            <person name="Simpson J.R."/>
            <person name="Lauterbach L."/>
            <person name="Steele A.D."/>
            <person name="Gui C."/>
            <person name="Meng S."/>
            <person name="Li G."/>
            <person name="Viehrig K."/>
            <person name="Ye F."/>
            <person name="Su P."/>
            <person name="Kiefer A.F."/>
            <person name="Nichols A."/>
            <person name="Cepeda A.J."/>
            <person name="Yan W."/>
            <person name="Fan B."/>
            <person name="Jiang Y."/>
            <person name="Adhikari A."/>
            <person name="Zheng C.-J."/>
            <person name="Schuster L."/>
            <person name="Cowan T.M."/>
            <person name="Smanski M.J."/>
            <person name="Chevrette M.G."/>
            <person name="De Carvalho L.P.S."/>
            <person name="Shen B."/>
        </authorList>
    </citation>
    <scope>NUCLEOTIDE SEQUENCE [LARGE SCALE GENOMIC DNA]</scope>
    <source>
        <strain evidence="7 8">NPDC033039</strain>
    </source>
</reference>
<organism evidence="7 8">
    <name type="scientific">Streptomyces catenulae</name>
    <dbReference type="NCBI Taxonomy" id="66875"/>
    <lineage>
        <taxon>Bacteria</taxon>
        <taxon>Bacillati</taxon>
        <taxon>Actinomycetota</taxon>
        <taxon>Actinomycetes</taxon>
        <taxon>Kitasatosporales</taxon>
        <taxon>Streptomycetaceae</taxon>
        <taxon>Streptomyces</taxon>
    </lineage>
</organism>
<feature type="transmembrane region" description="Helical" evidence="6">
    <location>
        <begin position="134"/>
        <end position="155"/>
    </location>
</feature>
<dbReference type="InterPro" id="IPR050222">
    <property type="entry name" value="MATE_MdtK"/>
</dbReference>
<comment type="function">
    <text evidence="1">Multidrug efflux pump.</text>
</comment>
<keyword evidence="4" id="KW-0813">Transport</keyword>
<evidence type="ECO:0000256" key="2">
    <source>
        <dbReference type="ARBA" id="ARBA00010199"/>
    </source>
</evidence>
<comment type="caution">
    <text evidence="7">The sequence shown here is derived from an EMBL/GenBank/DDBJ whole genome shotgun (WGS) entry which is preliminary data.</text>
</comment>
<evidence type="ECO:0000313" key="7">
    <source>
        <dbReference type="EMBL" id="MEU3711234.1"/>
    </source>
</evidence>
<evidence type="ECO:0000256" key="1">
    <source>
        <dbReference type="ARBA" id="ARBA00003408"/>
    </source>
</evidence>
<keyword evidence="8" id="KW-1185">Reference proteome</keyword>
<protein>
    <recommendedName>
        <fullName evidence="3">Probable multidrug resistance protein NorM</fullName>
    </recommendedName>
    <alternativeName>
        <fullName evidence="5">Multidrug-efflux transporter</fullName>
    </alternativeName>
</protein>
<dbReference type="RefSeq" id="WP_211266128.1">
    <property type="nucleotide sequence ID" value="NZ_JBEZVI010000009.1"/>
</dbReference>
<dbReference type="EMBL" id="JBEZVI010000009">
    <property type="protein sequence ID" value="MEU3711234.1"/>
    <property type="molecule type" value="Genomic_DNA"/>
</dbReference>
<keyword evidence="6" id="KW-0472">Membrane</keyword>
<dbReference type="Pfam" id="PF01554">
    <property type="entry name" value="MatE"/>
    <property type="match status" value="2"/>
</dbReference>
<feature type="transmembrane region" description="Helical" evidence="6">
    <location>
        <begin position="368"/>
        <end position="388"/>
    </location>
</feature>
<proteinExistence type="inferred from homology"/>
<evidence type="ECO:0000256" key="5">
    <source>
        <dbReference type="ARBA" id="ARBA00031636"/>
    </source>
</evidence>
<comment type="similarity">
    <text evidence="2">Belongs to the multi antimicrobial extrusion (MATE) (TC 2.A.66.1) family.</text>
</comment>
<accession>A0ABV2YZQ5</accession>
<feature type="transmembrane region" description="Helical" evidence="6">
    <location>
        <begin position="55"/>
        <end position="73"/>
    </location>
</feature>
<feature type="transmembrane region" description="Helical" evidence="6">
    <location>
        <begin position="328"/>
        <end position="348"/>
    </location>
</feature>
<keyword evidence="6" id="KW-0812">Transmembrane</keyword>
<dbReference type="Proteomes" id="UP001550853">
    <property type="component" value="Unassembled WGS sequence"/>
</dbReference>
<dbReference type="PANTHER" id="PTHR43298:SF2">
    <property type="entry name" value="FMN_FAD EXPORTER YEEO-RELATED"/>
    <property type="match status" value="1"/>
</dbReference>
<feature type="transmembrane region" description="Helical" evidence="6">
    <location>
        <begin position="263"/>
        <end position="282"/>
    </location>
</feature>
<evidence type="ECO:0000256" key="4">
    <source>
        <dbReference type="ARBA" id="ARBA00022448"/>
    </source>
</evidence>
<gene>
    <name evidence="7" type="ORF">AB0E61_14175</name>
</gene>
<keyword evidence="6" id="KW-1133">Transmembrane helix</keyword>
<feature type="transmembrane region" description="Helical" evidence="6">
    <location>
        <begin position="199"/>
        <end position="216"/>
    </location>
</feature>
<name>A0ABV2YZQ5_9ACTN</name>